<accession>A0A8J2UDP4</accession>
<evidence type="ECO:0000313" key="2">
    <source>
        <dbReference type="Proteomes" id="UP000607559"/>
    </source>
</evidence>
<dbReference type="Proteomes" id="UP000607559">
    <property type="component" value="Unassembled WGS sequence"/>
</dbReference>
<reference evidence="1" key="2">
    <citation type="submission" date="2020-09" db="EMBL/GenBank/DDBJ databases">
        <authorList>
            <person name="Sun Q."/>
            <person name="Zhou Y."/>
        </authorList>
    </citation>
    <scope>NUCLEOTIDE SEQUENCE</scope>
    <source>
        <strain evidence="1">CGMCC 1.15448</strain>
    </source>
</reference>
<evidence type="ECO:0000313" key="1">
    <source>
        <dbReference type="EMBL" id="GGB00969.1"/>
    </source>
</evidence>
<gene>
    <name evidence="1" type="ORF">GCM10011511_25360</name>
</gene>
<organism evidence="1 2">
    <name type="scientific">Puia dinghuensis</name>
    <dbReference type="NCBI Taxonomy" id="1792502"/>
    <lineage>
        <taxon>Bacteria</taxon>
        <taxon>Pseudomonadati</taxon>
        <taxon>Bacteroidota</taxon>
        <taxon>Chitinophagia</taxon>
        <taxon>Chitinophagales</taxon>
        <taxon>Chitinophagaceae</taxon>
        <taxon>Puia</taxon>
    </lineage>
</organism>
<keyword evidence="2" id="KW-1185">Reference proteome</keyword>
<comment type="caution">
    <text evidence="1">The sequence shown here is derived from an EMBL/GenBank/DDBJ whole genome shotgun (WGS) entry which is preliminary data.</text>
</comment>
<dbReference type="EMBL" id="BMJC01000002">
    <property type="protein sequence ID" value="GGB00969.1"/>
    <property type="molecule type" value="Genomic_DNA"/>
</dbReference>
<name>A0A8J2UDP4_9BACT</name>
<sequence>MHPELVAKPGATTTGFIRLVGIDGRVYRTITVPAGSTATSIDIAGLARANYFVVFAGNETVAATQVWKE</sequence>
<dbReference type="AlphaFoldDB" id="A0A8J2UDP4"/>
<dbReference type="RefSeq" id="WP_188932078.1">
    <property type="nucleotide sequence ID" value="NZ_BMJC01000002.1"/>
</dbReference>
<protein>
    <submittedName>
        <fullName evidence="1">Uncharacterized protein</fullName>
    </submittedName>
</protein>
<reference evidence="1" key="1">
    <citation type="journal article" date="2014" name="Int. J. Syst. Evol. Microbiol.">
        <title>Complete genome sequence of Corynebacterium casei LMG S-19264T (=DSM 44701T), isolated from a smear-ripened cheese.</title>
        <authorList>
            <consortium name="US DOE Joint Genome Institute (JGI-PGF)"/>
            <person name="Walter F."/>
            <person name="Albersmeier A."/>
            <person name="Kalinowski J."/>
            <person name="Ruckert C."/>
        </authorList>
    </citation>
    <scope>NUCLEOTIDE SEQUENCE</scope>
    <source>
        <strain evidence="1">CGMCC 1.15448</strain>
    </source>
</reference>
<proteinExistence type="predicted"/>